<feature type="compositionally biased region" description="Basic and acidic residues" evidence="5">
    <location>
        <begin position="203"/>
        <end position="212"/>
    </location>
</feature>
<feature type="compositionally biased region" description="Acidic residues" evidence="5">
    <location>
        <begin position="308"/>
        <end position="341"/>
    </location>
</feature>
<dbReference type="PANTHER" id="PTHR17598">
    <property type="entry name" value="DNA POLYMERASE DELTA SUBUNIT 3"/>
    <property type="match status" value="1"/>
</dbReference>
<evidence type="ECO:0000256" key="1">
    <source>
        <dbReference type="ARBA" id="ARBA00004123"/>
    </source>
</evidence>
<evidence type="ECO:0000313" key="6">
    <source>
        <dbReference type="EMBL" id="KAK0627723.1"/>
    </source>
</evidence>
<keyword evidence="4" id="KW-0539">Nucleus</keyword>
<keyword evidence="3" id="KW-0235">DNA replication</keyword>
<dbReference type="Proteomes" id="UP001175000">
    <property type="component" value="Unassembled WGS sequence"/>
</dbReference>
<proteinExistence type="predicted"/>
<dbReference type="EMBL" id="JAULSU010000002">
    <property type="protein sequence ID" value="KAK0627723.1"/>
    <property type="molecule type" value="Genomic_DNA"/>
</dbReference>
<evidence type="ECO:0000256" key="5">
    <source>
        <dbReference type="SAM" id="MobiDB-lite"/>
    </source>
</evidence>
<dbReference type="AlphaFoldDB" id="A0AA39X5M9"/>
<feature type="compositionally biased region" description="Polar residues" evidence="5">
    <location>
        <begin position="231"/>
        <end position="245"/>
    </location>
</feature>
<evidence type="ECO:0000256" key="2">
    <source>
        <dbReference type="ARBA" id="ARBA00017589"/>
    </source>
</evidence>
<dbReference type="GO" id="GO:0043625">
    <property type="term" value="C:delta DNA polymerase complex"/>
    <property type="evidence" value="ECO:0007669"/>
    <property type="project" value="InterPro"/>
</dbReference>
<evidence type="ECO:0000256" key="3">
    <source>
        <dbReference type="ARBA" id="ARBA00022705"/>
    </source>
</evidence>
<dbReference type="InterPro" id="IPR041913">
    <property type="entry name" value="POLD3_sf"/>
</dbReference>
<organism evidence="6 7">
    <name type="scientific">Immersiella caudata</name>
    <dbReference type="NCBI Taxonomy" id="314043"/>
    <lineage>
        <taxon>Eukaryota</taxon>
        <taxon>Fungi</taxon>
        <taxon>Dikarya</taxon>
        <taxon>Ascomycota</taxon>
        <taxon>Pezizomycotina</taxon>
        <taxon>Sordariomycetes</taxon>
        <taxon>Sordariomycetidae</taxon>
        <taxon>Sordariales</taxon>
        <taxon>Lasiosphaeriaceae</taxon>
        <taxon>Immersiella</taxon>
    </lineage>
</organism>
<evidence type="ECO:0000313" key="7">
    <source>
        <dbReference type="Proteomes" id="UP001175000"/>
    </source>
</evidence>
<dbReference type="PANTHER" id="PTHR17598:SF13">
    <property type="entry name" value="DNA POLYMERASE DELTA SUBUNIT 3"/>
    <property type="match status" value="1"/>
</dbReference>
<dbReference type="InterPro" id="IPR019038">
    <property type="entry name" value="POLD3"/>
</dbReference>
<gene>
    <name evidence="6" type="ORF">B0T14DRAFT_513229</name>
</gene>
<dbReference type="GO" id="GO:1904161">
    <property type="term" value="P:DNA synthesis involved in UV-damage excision repair"/>
    <property type="evidence" value="ECO:0007669"/>
    <property type="project" value="TreeGrafter"/>
</dbReference>
<feature type="compositionally biased region" description="Basic and acidic residues" evidence="5">
    <location>
        <begin position="286"/>
        <end position="307"/>
    </location>
</feature>
<comment type="subcellular location">
    <subcellularLocation>
        <location evidence="1">Nucleus</location>
    </subcellularLocation>
</comment>
<name>A0AA39X5M9_9PEZI</name>
<dbReference type="Gene3D" id="3.90.1030.20">
    <property type="entry name" value="DNA polymerase delta, p66 (Cdc27) subunit, wHTH domain"/>
    <property type="match status" value="1"/>
</dbReference>
<accession>A0AA39X5M9</accession>
<comment type="caution">
    <text evidence="6">The sequence shown here is derived from an EMBL/GenBank/DDBJ whole genome shotgun (WGS) entry which is preliminary data.</text>
</comment>
<reference evidence="6" key="1">
    <citation type="submission" date="2023-06" db="EMBL/GenBank/DDBJ databases">
        <title>Genome-scale phylogeny and comparative genomics of the fungal order Sordariales.</title>
        <authorList>
            <consortium name="Lawrence Berkeley National Laboratory"/>
            <person name="Hensen N."/>
            <person name="Bonometti L."/>
            <person name="Westerberg I."/>
            <person name="Brannstrom I.O."/>
            <person name="Guillou S."/>
            <person name="Cros-Aarteil S."/>
            <person name="Calhoun S."/>
            <person name="Haridas S."/>
            <person name="Kuo A."/>
            <person name="Mondo S."/>
            <person name="Pangilinan J."/>
            <person name="Riley R."/>
            <person name="Labutti K."/>
            <person name="Andreopoulos B."/>
            <person name="Lipzen A."/>
            <person name="Chen C."/>
            <person name="Yanf M."/>
            <person name="Daum C."/>
            <person name="Ng V."/>
            <person name="Clum A."/>
            <person name="Steindorff A."/>
            <person name="Ohm R."/>
            <person name="Martin F."/>
            <person name="Silar P."/>
            <person name="Natvig D."/>
            <person name="Lalanne C."/>
            <person name="Gautier V."/>
            <person name="Ament-Velasquez S.L."/>
            <person name="Kruys A."/>
            <person name="Hutchinson M.I."/>
            <person name="Powell A.J."/>
            <person name="Barry K."/>
            <person name="Miller A.N."/>
            <person name="Grigoriev I.V."/>
            <person name="Debuchy R."/>
            <person name="Gladieux P."/>
            <person name="Thoren M.H."/>
            <person name="Johannesson H."/>
        </authorList>
    </citation>
    <scope>NUCLEOTIDE SEQUENCE</scope>
    <source>
        <strain evidence="6">CBS 606.72</strain>
    </source>
</reference>
<feature type="compositionally biased region" description="Basic residues" evidence="5">
    <location>
        <begin position="348"/>
        <end position="360"/>
    </location>
</feature>
<dbReference type="GO" id="GO:0003887">
    <property type="term" value="F:DNA-directed DNA polymerase activity"/>
    <property type="evidence" value="ECO:0007669"/>
    <property type="project" value="TreeGrafter"/>
</dbReference>
<protein>
    <recommendedName>
        <fullName evidence="2">DNA polymerase delta subunit 3</fullName>
    </recommendedName>
</protein>
<sequence length="419" mass="46271">MDKYKKFLAESVISEDKVVTYRLLSRTLGVHVNTAKQMLYDFHKSQNDRRPGAIHATYLVYGSKDGISRSSYGSDGDIEMASSPPDVDYLHNDTFHSFELTLIPEERLKYELGFYDEVASIHVYSIEPGPMKDMALLVDAAEEVLKMDEGEDFVKPNVIVNPKLRRKERTRPASKPVSGAPKPVKQEVKPAFSATKPAVVASKAKEAPKPIQEKASTSAASKKPPALKRGASSNSGIMQAFSKASTKVKKDASAGNSRAATPSGDDSGMHPMSDDGEDDAAVPHPKPREATGRKSKKEREEELRRMMEEDDEEEEQEKAPTPEEEPVEEAVPEPEEEEPEEVVTISNGRRRGKRRIMRKKQVMDEDGYLVTIQEPGWESFSEDEAPPPKPKPATSAPAAKGKKAAPKGQGSIMSFFSKK</sequence>
<keyword evidence="7" id="KW-1185">Reference proteome</keyword>
<dbReference type="Pfam" id="PF09507">
    <property type="entry name" value="CDC27"/>
    <property type="match status" value="1"/>
</dbReference>
<feature type="compositionally biased region" description="Low complexity" evidence="5">
    <location>
        <begin position="214"/>
        <end position="223"/>
    </location>
</feature>
<evidence type="ECO:0000256" key="4">
    <source>
        <dbReference type="ARBA" id="ARBA00023242"/>
    </source>
</evidence>
<feature type="region of interest" description="Disordered" evidence="5">
    <location>
        <begin position="164"/>
        <end position="419"/>
    </location>
</feature>
<dbReference type="GO" id="GO:0006271">
    <property type="term" value="P:DNA strand elongation involved in DNA replication"/>
    <property type="evidence" value="ECO:0007669"/>
    <property type="project" value="TreeGrafter"/>
</dbReference>
<dbReference type="GO" id="GO:0006297">
    <property type="term" value="P:nucleotide-excision repair, DNA gap filling"/>
    <property type="evidence" value="ECO:0007669"/>
    <property type="project" value="TreeGrafter"/>
</dbReference>